<dbReference type="Proteomes" id="UP000790347">
    <property type="component" value="Unassembled WGS sequence"/>
</dbReference>
<accession>A0A922I8Y6</accession>
<protein>
    <submittedName>
        <fullName evidence="1">Uncharacterized protein</fullName>
    </submittedName>
</protein>
<dbReference type="EMBL" id="ASGP02000001">
    <property type="protein sequence ID" value="KAH9527134.1"/>
    <property type="molecule type" value="Genomic_DNA"/>
</dbReference>
<sequence length="64" mass="7729">MNHFFNLCNDLCIKIQFKQTDNLTGLFWFDYYKNKDRKKEYSYLIVKCCRRPPSKFGCHINVAA</sequence>
<reference evidence="1" key="2">
    <citation type="journal article" date="2022" name="Res Sq">
        <title>Comparative Genomics Reveals Insights into the Divergent Evolution of Astigmatic Mites and Household Pest Adaptations.</title>
        <authorList>
            <person name="Xiong Q."/>
            <person name="Wan A.T.-Y."/>
            <person name="Liu X.-Y."/>
            <person name="Fung C.S.-H."/>
            <person name="Xiao X."/>
            <person name="Malainual N."/>
            <person name="Hou J."/>
            <person name="Wang L."/>
            <person name="Wang M."/>
            <person name="Yang K."/>
            <person name="Cui Y."/>
            <person name="Leung E."/>
            <person name="Nong W."/>
            <person name="Shin S.-K."/>
            <person name="Au S."/>
            <person name="Jeong K.Y."/>
            <person name="Chew F.T."/>
            <person name="Hui J."/>
            <person name="Leung T.F."/>
            <person name="Tungtrongchitr A."/>
            <person name="Zhong N."/>
            <person name="Liu Z."/>
            <person name="Tsui S."/>
        </authorList>
    </citation>
    <scope>NUCLEOTIDE SEQUENCE</scope>
    <source>
        <strain evidence="1">Derf</strain>
        <tissue evidence="1">Whole organism</tissue>
    </source>
</reference>
<name>A0A922I8Y6_DERFA</name>
<evidence type="ECO:0000313" key="2">
    <source>
        <dbReference type="Proteomes" id="UP000790347"/>
    </source>
</evidence>
<reference evidence="1" key="1">
    <citation type="submission" date="2013-05" db="EMBL/GenBank/DDBJ databases">
        <authorList>
            <person name="Yim A.K.Y."/>
            <person name="Chan T.F."/>
            <person name="Ji K.M."/>
            <person name="Liu X.Y."/>
            <person name="Zhou J.W."/>
            <person name="Li R.Q."/>
            <person name="Yang K.Y."/>
            <person name="Li J."/>
            <person name="Li M."/>
            <person name="Law P.T.W."/>
            <person name="Wu Y.L."/>
            <person name="Cai Z.L."/>
            <person name="Qin H."/>
            <person name="Bao Y."/>
            <person name="Leung R.K.K."/>
            <person name="Ng P.K.S."/>
            <person name="Zou J."/>
            <person name="Zhong X.J."/>
            <person name="Ran P.X."/>
            <person name="Zhong N.S."/>
            <person name="Liu Z.G."/>
            <person name="Tsui S.K.W."/>
        </authorList>
    </citation>
    <scope>NUCLEOTIDE SEQUENCE</scope>
    <source>
        <strain evidence="1">Derf</strain>
        <tissue evidence="1">Whole organism</tissue>
    </source>
</reference>
<proteinExistence type="predicted"/>
<comment type="caution">
    <text evidence="1">The sequence shown here is derived from an EMBL/GenBank/DDBJ whole genome shotgun (WGS) entry which is preliminary data.</text>
</comment>
<dbReference type="AlphaFoldDB" id="A0A922I8Y6"/>
<keyword evidence="2" id="KW-1185">Reference proteome</keyword>
<evidence type="ECO:0000313" key="1">
    <source>
        <dbReference type="EMBL" id="KAH9527134.1"/>
    </source>
</evidence>
<organism evidence="1 2">
    <name type="scientific">Dermatophagoides farinae</name>
    <name type="common">American house dust mite</name>
    <dbReference type="NCBI Taxonomy" id="6954"/>
    <lineage>
        <taxon>Eukaryota</taxon>
        <taxon>Metazoa</taxon>
        <taxon>Ecdysozoa</taxon>
        <taxon>Arthropoda</taxon>
        <taxon>Chelicerata</taxon>
        <taxon>Arachnida</taxon>
        <taxon>Acari</taxon>
        <taxon>Acariformes</taxon>
        <taxon>Sarcoptiformes</taxon>
        <taxon>Astigmata</taxon>
        <taxon>Psoroptidia</taxon>
        <taxon>Analgoidea</taxon>
        <taxon>Pyroglyphidae</taxon>
        <taxon>Dermatophagoidinae</taxon>
        <taxon>Dermatophagoides</taxon>
    </lineage>
</organism>
<gene>
    <name evidence="1" type="ORF">DERF_001175</name>
</gene>